<sequence>MRCSDKRRERLEAVIEQANTNIFVSSHDLVCSAHQRGNQQLPMTGHSPKCLLFIAHPMHSRSQDNVRSVTRQNVSCLYSIQFTVGLKTIYDRLDAKMSPVYTASNAQSVSRQNVFCLYSTQCTVVARQKVFCLYSTINGQS</sequence>
<name>A0AAV4CMW0_9GAST</name>
<organism evidence="1 2">
    <name type="scientific">Plakobranchus ocellatus</name>
    <dbReference type="NCBI Taxonomy" id="259542"/>
    <lineage>
        <taxon>Eukaryota</taxon>
        <taxon>Metazoa</taxon>
        <taxon>Spiralia</taxon>
        <taxon>Lophotrochozoa</taxon>
        <taxon>Mollusca</taxon>
        <taxon>Gastropoda</taxon>
        <taxon>Heterobranchia</taxon>
        <taxon>Euthyneura</taxon>
        <taxon>Panpulmonata</taxon>
        <taxon>Sacoglossa</taxon>
        <taxon>Placobranchoidea</taxon>
        <taxon>Plakobranchidae</taxon>
        <taxon>Plakobranchus</taxon>
    </lineage>
</organism>
<proteinExistence type="predicted"/>
<gene>
    <name evidence="1" type="ORF">PoB_005979000</name>
</gene>
<keyword evidence="2" id="KW-1185">Reference proteome</keyword>
<dbReference type="EMBL" id="BLXT01006766">
    <property type="protein sequence ID" value="GFO33285.1"/>
    <property type="molecule type" value="Genomic_DNA"/>
</dbReference>
<comment type="caution">
    <text evidence="1">The sequence shown here is derived from an EMBL/GenBank/DDBJ whole genome shotgun (WGS) entry which is preliminary data.</text>
</comment>
<accession>A0AAV4CMW0</accession>
<dbReference type="AlphaFoldDB" id="A0AAV4CMW0"/>
<dbReference type="Proteomes" id="UP000735302">
    <property type="component" value="Unassembled WGS sequence"/>
</dbReference>
<reference evidence="1 2" key="1">
    <citation type="journal article" date="2021" name="Elife">
        <title>Chloroplast acquisition without the gene transfer in kleptoplastic sea slugs, Plakobranchus ocellatus.</title>
        <authorList>
            <person name="Maeda T."/>
            <person name="Takahashi S."/>
            <person name="Yoshida T."/>
            <person name="Shimamura S."/>
            <person name="Takaki Y."/>
            <person name="Nagai Y."/>
            <person name="Toyoda A."/>
            <person name="Suzuki Y."/>
            <person name="Arimoto A."/>
            <person name="Ishii H."/>
            <person name="Satoh N."/>
            <person name="Nishiyama T."/>
            <person name="Hasebe M."/>
            <person name="Maruyama T."/>
            <person name="Minagawa J."/>
            <person name="Obokata J."/>
            <person name="Shigenobu S."/>
        </authorList>
    </citation>
    <scope>NUCLEOTIDE SEQUENCE [LARGE SCALE GENOMIC DNA]</scope>
</reference>
<evidence type="ECO:0000313" key="2">
    <source>
        <dbReference type="Proteomes" id="UP000735302"/>
    </source>
</evidence>
<evidence type="ECO:0000313" key="1">
    <source>
        <dbReference type="EMBL" id="GFO33285.1"/>
    </source>
</evidence>
<protein>
    <submittedName>
        <fullName evidence="1">Uncharacterized protein</fullName>
    </submittedName>
</protein>